<dbReference type="EMBL" id="JACJQT010000015">
    <property type="protein sequence ID" value="MBD2278247.1"/>
    <property type="molecule type" value="Genomic_DNA"/>
</dbReference>
<organism evidence="1 2">
    <name type="scientific">Aphanizomenon flos-aquae FACHB-1040</name>
    <dbReference type="NCBI Taxonomy" id="2692887"/>
    <lineage>
        <taxon>Bacteria</taxon>
        <taxon>Bacillati</taxon>
        <taxon>Cyanobacteriota</taxon>
        <taxon>Cyanophyceae</taxon>
        <taxon>Nostocales</taxon>
        <taxon>Aphanizomenonaceae</taxon>
        <taxon>Aphanizomenon</taxon>
    </lineage>
</organism>
<reference evidence="1 2" key="1">
    <citation type="journal article" date="2020" name="ISME J.">
        <title>Comparative genomics reveals insights into cyanobacterial evolution and habitat adaptation.</title>
        <authorList>
            <person name="Chen M.Y."/>
            <person name="Teng W.K."/>
            <person name="Zhao L."/>
            <person name="Hu C.X."/>
            <person name="Zhou Y.K."/>
            <person name="Han B.P."/>
            <person name="Song L.R."/>
            <person name="Shu W.S."/>
        </authorList>
    </citation>
    <scope>NUCLEOTIDE SEQUENCE [LARGE SCALE GENOMIC DNA]</scope>
    <source>
        <strain evidence="1 2">FACHB-1040</strain>
    </source>
</reference>
<evidence type="ECO:0000313" key="2">
    <source>
        <dbReference type="Proteomes" id="UP000606721"/>
    </source>
</evidence>
<protein>
    <submittedName>
        <fullName evidence="1">Uncharacterized protein</fullName>
    </submittedName>
</protein>
<accession>A0ABR8BU83</accession>
<proteinExistence type="predicted"/>
<sequence length="53" mass="6136">MKPETQLTRFMENQIYGEGQENTFVDNSTADEDLRIEELKRVTNSSISRLNSV</sequence>
<keyword evidence="2" id="KW-1185">Reference proteome</keyword>
<dbReference type="RefSeq" id="WP_190382738.1">
    <property type="nucleotide sequence ID" value="NZ_JACJQT010000015.1"/>
</dbReference>
<name>A0ABR8BU83_APHFL</name>
<gene>
    <name evidence="1" type="ORF">H6F99_08000</name>
</gene>
<dbReference type="Proteomes" id="UP000606721">
    <property type="component" value="Unassembled WGS sequence"/>
</dbReference>
<evidence type="ECO:0000313" key="1">
    <source>
        <dbReference type="EMBL" id="MBD2278247.1"/>
    </source>
</evidence>
<comment type="caution">
    <text evidence="1">The sequence shown here is derived from an EMBL/GenBank/DDBJ whole genome shotgun (WGS) entry which is preliminary data.</text>
</comment>